<evidence type="ECO:0000313" key="5">
    <source>
        <dbReference type="EMBL" id="KAF8656698.1"/>
    </source>
</evidence>
<feature type="region of interest" description="Disordered" evidence="3">
    <location>
        <begin position="1"/>
        <end position="124"/>
    </location>
</feature>
<dbReference type="GO" id="GO:0003723">
    <property type="term" value="F:RNA binding"/>
    <property type="evidence" value="ECO:0007669"/>
    <property type="project" value="UniProtKB-UniRule"/>
</dbReference>
<organism evidence="5 6">
    <name type="scientific">Digitaria exilis</name>
    <dbReference type="NCBI Taxonomy" id="1010633"/>
    <lineage>
        <taxon>Eukaryota</taxon>
        <taxon>Viridiplantae</taxon>
        <taxon>Streptophyta</taxon>
        <taxon>Embryophyta</taxon>
        <taxon>Tracheophyta</taxon>
        <taxon>Spermatophyta</taxon>
        <taxon>Magnoliopsida</taxon>
        <taxon>Liliopsida</taxon>
        <taxon>Poales</taxon>
        <taxon>Poaceae</taxon>
        <taxon>PACMAD clade</taxon>
        <taxon>Panicoideae</taxon>
        <taxon>Panicodae</taxon>
        <taxon>Paniceae</taxon>
        <taxon>Anthephorinae</taxon>
        <taxon>Digitaria</taxon>
    </lineage>
</organism>
<gene>
    <name evidence="5" type="ORF">HU200_060566</name>
</gene>
<evidence type="ECO:0000313" key="6">
    <source>
        <dbReference type="Proteomes" id="UP000636709"/>
    </source>
</evidence>
<evidence type="ECO:0000256" key="2">
    <source>
        <dbReference type="PROSITE-ProRule" id="PRU00176"/>
    </source>
</evidence>
<feature type="compositionally biased region" description="Acidic residues" evidence="3">
    <location>
        <begin position="46"/>
        <end position="77"/>
    </location>
</feature>
<sequence>MTASADDGTSPAPTVTEGETPAAAGAGAAIEESEGMKGVAATTVEEHDEVEPEEDPEEQVEDEEDVEGDAAEVEPADGMEATLVKPLAVLKPGEEDEPEELEGEKEELDEEPEELVEEKQECNGVEEKGAVDESAANDMNEVSKQEHGKCGNINMDKVADQLIKVSDNGASKSNDAQNSELDGGLELFVDGLPKDCAEEDIAVVFSQSGEVKSVRIIKNSSTGNNKDIALVCYVSIEAAKKALTELKEGIEVKGEKVRVSACQDNNALYLGNICRGWTKDQVLTTLKSIGIQGCKITFPTYRGGSRGFAFLKFASHYYARAAFLRLMKSNATFGTDRSAKVSFYQTRIKPSEDFIEAKKVYLEHVPLSWDEDKIKERCQQYGKIMKVELFQISKNMESETFSFVEFSSSKSALACVEGINNANIVEEGFKFSACLARPKSGLKVNSGAASEGATTSKKENVHTRKVVIDKDSTHKVTKGNQNKLTSETKEVHVKLNSPSKLPNDYDMKITSQGDAEVLQTSRPSGKRKVGKNKNSSVNPKPSKKERNNRNVDESPQKYQRAEVLQTSNSSKRKRKAGKNKNIYINERPLKKAHNSSNVDGSSRSKVYSSDLEPHAGFIPPARQVHSTHGYDRLRFHSF</sequence>
<reference evidence="5" key="1">
    <citation type="submission" date="2020-07" db="EMBL/GenBank/DDBJ databases">
        <title>Genome sequence and genetic diversity analysis of an under-domesticated orphan crop, white fonio (Digitaria exilis).</title>
        <authorList>
            <person name="Bennetzen J.L."/>
            <person name="Chen S."/>
            <person name="Ma X."/>
            <person name="Wang X."/>
            <person name="Yssel A.E.J."/>
            <person name="Chaluvadi S.R."/>
            <person name="Johnson M."/>
            <person name="Gangashetty P."/>
            <person name="Hamidou F."/>
            <person name="Sanogo M.D."/>
            <person name="Zwaenepoel A."/>
            <person name="Wallace J."/>
            <person name="Van De Peer Y."/>
            <person name="Van Deynze A."/>
        </authorList>
    </citation>
    <scope>NUCLEOTIDE SEQUENCE</scope>
    <source>
        <tissue evidence="5">Leaves</tissue>
    </source>
</reference>
<feature type="compositionally biased region" description="Polar residues" evidence="3">
    <location>
        <begin position="509"/>
        <end position="523"/>
    </location>
</feature>
<dbReference type="InterPro" id="IPR035979">
    <property type="entry name" value="RBD_domain_sf"/>
</dbReference>
<dbReference type="Proteomes" id="UP000636709">
    <property type="component" value="Unassembled WGS sequence"/>
</dbReference>
<protein>
    <recommendedName>
        <fullName evidence="4">RRM domain-containing protein</fullName>
    </recommendedName>
</protein>
<feature type="region of interest" description="Disordered" evidence="3">
    <location>
        <begin position="443"/>
        <end position="607"/>
    </location>
</feature>
<dbReference type="CDD" id="cd00590">
    <property type="entry name" value="RRM_SF"/>
    <property type="match status" value="3"/>
</dbReference>
<dbReference type="OrthoDB" id="3800936at2759"/>
<evidence type="ECO:0000256" key="1">
    <source>
        <dbReference type="ARBA" id="ARBA00022884"/>
    </source>
</evidence>
<feature type="compositionally biased region" description="Basic and acidic residues" evidence="3">
    <location>
        <begin position="456"/>
        <end position="474"/>
    </location>
</feature>
<feature type="compositionally biased region" description="Acidic residues" evidence="3">
    <location>
        <begin position="94"/>
        <end position="116"/>
    </location>
</feature>
<feature type="compositionally biased region" description="Basic and acidic residues" evidence="3">
    <location>
        <begin position="542"/>
        <end position="555"/>
    </location>
</feature>
<accession>A0A835AA29</accession>
<dbReference type="Gene3D" id="3.30.70.330">
    <property type="match status" value="3"/>
</dbReference>
<name>A0A835AA29_9POAL</name>
<evidence type="ECO:0000256" key="3">
    <source>
        <dbReference type="SAM" id="MobiDB-lite"/>
    </source>
</evidence>
<dbReference type="InterPro" id="IPR000504">
    <property type="entry name" value="RRM_dom"/>
</dbReference>
<feature type="compositionally biased region" description="Polar residues" evidence="3">
    <location>
        <begin position="594"/>
        <end position="607"/>
    </location>
</feature>
<dbReference type="SMART" id="SM00360">
    <property type="entry name" value="RRM"/>
    <property type="match status" value="3"/>
</dbReference>
<comment type="caution">
    <text evidence="5">The sequence shown here is derived from an EMBL/GenBank/DDBJ whole genome shotgun (WGS) entry which is preliminary data.</text>
</comment>
<evidence type="ECO:0000259" key="4">
    <source>
        <dbReference type="PROSITE" id="PS50102"/>
    </source>
</evidence>
<dbReference type="PROSITE" id="PS50102">
    <property type="entry name" value="RRM"/>
    <property type="match status" value="2"/>
</dbReference>
<keyword evidence="6" id="KW-1185">Reference proteome</keyword>
<keyword evidence="1 2" id="KW-0694">RNA-binding</keyword>
<dbReference type="EMBL" id="JACEFO010002538">
    <property type="protein sequence ID" value="KAF8656698.1"/>
    <property type="molecule type" value="Genomic_DNA"/>
</dbReference>
<dbReference type="PANTHER" id="PTHR21245">
    <property type="entry name" value="HETEROGENEOUS NUCLEAR RIBONUCLEOPROTEIN"/>
    <property type="match status" value="1"/>
</dbReference>
<dbReference type="AlphaFoldDB" id="A0A835AA29"/>
<feature type="domain" description="RRM" evidence="4">
    <location>
        <begin position="358"/>
        <end position="438"/>
    </location>
</feature>
<feature type="compositionally biased region" description="Low complexity" evidence="3">
    <location>
        <begin position="11"/>
        <end position="30"/>
    </location>
</feature>
<dbReference type="SUPFAM" id="SSF54928">
    <property type="entry name" value="RNA-binding domain, RBD"/>
    <property type="match status" value="2"/>
</dbReference>
<dbReference type="Pfam" id="PF00076">
    <property type="entry name" value="RRM_1"/>
    <property type="match status" value="2"/>
</dbReference>
<dbReference type="InterPro" id="IPR012677">
    <property type="entry name" value="Nucleotide-bd_a/b_plait_sf"/>
</dbReference>
<feature type="domain" description="RRM" evidence="4">
    <location>
        <begin position="185"/>
        <end position="264"/>
    </location>
</feature>
<proteinExistence type="predicted"/>